<protein>
    <submittedName>
        <fullName evidence="11">Presenilin</fullName>
    </submittedName>
</protein>
<feature type="transmembrane region" description="Helical" evidence="10">
    <location>
        <begin position="125"/>
        <end position="142"/>
    </location>
</feature>
<feature type="transmembrane region" description="Helical" evidence="10">
    <location>
        <begin position="421"/>
        <end position="444"/>
    </location>
</feature>
<dbReference type="PANTHER" id="PTHR10202:SF13">
    <property type="entry name" value="PRESENILIN HOMOLOG"/>
    <property type="match status" value="1"/>
</dbReference>
<keyword evidence="8" id="KW-0333">Golgi apparatus</keyword>
<evidence type="ECO:0000256" key="1">
    <source>
        <dbReference type="ARBA" id="ARBA00004477"/>
    </source>
</evidence>
<evidence type="ECO:0000256" key="2">
    <source>
        <dbReference type="ARBA" id="ARBA00004653"/>
    </source>
</evidence>
<dbReference type="InterPro" id="IPR001108">
    <property type="entry name" value="Peptidase_A22A"/>
</dbReference>
<gene>
    <name evidence="11" type="ORF">THRCLA_04755</name>
</gene>
<sequence>MEYSKQLYEEPLLQEYKSEPTPSLGGLSLASVITQLNSFLAVLWPVIITIVLTSLVAVIVEDKETRAAMSSYLYYKDIDTSSATTSTKTMEALTNAAVVIVFIAIITFVVVCLYKINCMMGLTSYLMLSSATLLGLVGSGLVEKIFCEYMQWHIDMYSMAFIMYNFAIVGTLSIFYQKGVSPNIGRGYLIVTSVIMAWQICQLPQWSTWAILFALSFWDLFAVLTPCGPLRCLVNLIHSEGRPMPGLLYEAEIQDSHIRKSSKQVANYPSRHFSEYEMVSIKNSPELIAFETQLHEFCLDYKSPYIHNVHAVALQYLDRQKELWRTLYTKYKVTYVRNNRSYPHYADVFDDEEINSSESKTRETIKLGLGDFIFYSVLVARAAMSGFAIFAACFLCVIVGLAITMYLLAHFNALPALPISILLGIVCFFLMLEVACPFINSFVFRGIC</sequence>
<dbReference type="STRING" id="74557.A0A1V9ZY93"/>
<comment type="similarity">
    <text evidence="3">Belongs to the peptidase A22A family.</text>
</comment>
<dbReference type="PANTHER" id="PTHR10202">
    <property type="entry name" value="PRESENILIN"/>
    <property type="match status" value="1"/>
</dbReference>
<keyword evidence="6" id="KW-0914">Notch signaling pathway</keyword>
<dbReference type="GO" id="GO:0007219">
    <property type="term" value="P:Notch signaling pathway"/>
    <property type="evidence" value="ECO:0007669"/>
    <property type="project" value="UniProtKB-KW"/>
</dbReference>
<evidence type="ECO:0000256" key="10">
    <source>
        <dbReference type="SAM" id="Phobius"/>
    </source>
</evidence>
<keyword evidence="4 10" id="KW-0812">Transmembrane</keyword>
<dbReference type="GO" id="GO:0000139">
    <property type="term" value="C:Golgi membrane"/>
    <property type="evidence" value="ECO:0007669"/>
    <property type="project" value="UniProtKB-SubCell"/>
</dbReference>
<dbReference type="Gene3D" id="1.10.472.100">
    <property type="entry name" value="Presenilin"/>
    <property type="match status" value="1"/>
</dbReference>
<comment type="subcellular location">
    <subcellularLocation>
        <location evidence="1">Endoplasmic reticulum membrane</location>
        <topology evidence="1">Multi-pass membrane protein</topology>
    </subcellularLocation>
    <subcellularLocation>
        <location evidence="2">Golgi apparatus membrane</location>
        <topology evidence="2">Multi-pass membrane protein</topology>
    </subcellularLocation>
</comment>
<organism evidence="11 12">
    <name type="scientific">Thraustotheca clavata</name>
    <dbReference type="NCBI Taxonomy" id="74557"/>
    <lineage>
        <taxon>Eukaryota</taxon>
        <taxon>Sar</taxon>
        <taxon>Stramenopiles</taxon>
        <taxon>Oomycota</taxon>
        <taxon>Saprolegniomycetes</taxon>
        <taxon>Saprolegniales</taxon>
        <taxon>Achlyaceae</taxon>
        <taxon>Thraustotheca</taxon>
    </lineage>
</organism>
<feature type="transmembrane region" description="Helical" evidence="10">
    <location>
        <begin position="92"/>
        <end position="113"/>
    </location>
</feature>
<feature type="transmembrane region" description="Helical" evidence="10">
    <location>
        <begin position="387"/>
        <end position="409"/>
    </location>
</feature>
<dbReference type="EMBL" id="JNBS01001056">
    <property type="protein sequence ID" value="OQS02921.1"/>
    <property type="molecule type" value="Genomic_DNA"/>
</dbReference>
<dbReference type="GO" id="GO:0042500">
    <property type="term" value="F:aspartic endopeptidase activity, intramembrane cleaving"/>
    <property type="evidence" value="ECO:0007669"/>
    <property type="project" value="InterPro"/>
</dbReference>
<dbReference type="GO" id="GO:0070765">
    <property type="term" value="C:gamma-secretase complex"/>
    <property type="evidence" value="ECO:0007669"/>
    <property type="project" value="TreeGrafter"/>
</dbReference>
<dbReference type="OrthoDB" id="432970at2759"/>
<keyword evidence="7 10" id="KW-1133">Transmembrane helix</keyword>
<dbReference type="GO" id="GO:0006509">
    <property type="term" value="P:membrane protein ectodomain proteolysis"/>
    <property type="evidence" value="ECO:0007669"/>
    <property type="project" value="TreeGrafter"/>
</dbReference>
<dbReference type="InterPro" id="IPR006639">
    <property type="entry name" value="Preselin/SPP"/>
</dbReference>
<dbReference type="SMART" id="SM00730">
    <property type="entry name" value="PSN"/>
    <property type="match status" value="1"/>
</dbReference>
<keyword evidence="12" id="KW-1185">Reference proteome</keyword>
<dbReference type="InterPro" id="IPR042524">
    <property type="entry name" value="Presenilin_C"/>
</dbReference>
<evidence type="ECO:0000256" key="4">
    <source>
        <dbReference type="ARBA" id="ARBA00022692"/>
    </source>
</evidence>
<reference evidence="11 12" key="1">
    <citation type="journal article" date="2014" name="Genome Biol. Evol.">
        <title>The secreted proteins of Achlya hypogyna and Thraustotheca clavata identify the ancestral oomycete secretome and reveal gene acquisitions by horizontal gene transfer.</title>
        <authorList>
            <person name="Misner I."/>
            <person name="Blouin N."/>
            <person name="Leonard G."/>
            <person name="Richards T.A."/>
            <person name="Lane C.E."/>
        </authorList>
    </citation>
    <scope>NUCLEOTIDE SEQUENCE [LARGE SCALE GENOMIC DNA]</scope>
    <source>
        <strain evidence="11 12">ATCC 34112</strain>
    </source>
</reference>
<comment type="caution">
    <text evidence="11">The sequence shown here is derived from an EMBL/GenBank/DDBJ whole genome shotgun (WGS) entry which is preliminary data.</text>
</comment>
<evidence type="ECO:0000256" key="8">
    <source>
        <dbReference type="ARBA" id="ARBA00023034"/>
    </source>
</evidence>
<dbReference type="GO" id="GO:0016485">
    <property type="term" value="P:protein processing"/>
    <property type="evidence" value="ECO:0007669"/>
    <property type="project" value="InterPro"/>
</dbReference>
<name>A0A1V9ZY93_9STRA</name>
<evidence type="ECO:0000313" key="12">
    <source>
        <dbReference type="Proteomes" id="UP000243217"/>
    </source>
</evidence>
<evidence type="ECO:0000256" key="9">
    <source>
        <dbReference type="ARBA" id="ARBA00023136"/>
    </source>
</evidence>
<keyword evidence="5" id="KW-0256">Endoplasmic reticulum</keyword>
<feature type="transmembrane region" description="Helical" evidence="10">
    <location>
        <begin position="39"/>
        <end position="60"/>
    </location>
</feature>
<dbReference type="GO" id="GO:0005789">
    <property type="term" value="C:endoplasmic reticulum membrane"/>
    <property type="evidence" value="ECO:0007669"/>
    <property type="project" value="UniProtKB-SubCell"/>
</dbReference>
<evidence type="ECO:0000256" key="5">
    <source>
        <dbReference type="ARBA" id="ARBA00022824"/>
    </source>
</evidence>
<dbReference type="Pfam" id="PF01080">
    <property type="entry name" value="Presenilin"/>
    <property type="match status" value="1"/>
</dbReference>
<keyword evidence="9 10" id="KW-0472">Membrane</keyword>
<evidence type="ECO:0000256" key="3">
    <source>
        <dbReference type="ARBA" id="ARBA00008604"/>
    </source>
</evidence>
<evidence type="ECO:0000256" key="7">
    <source>
        <dbReference type="ARBA" id="ARBA00022989"/>
    </source>
</evidence>
<proteinExistence type="inferred from homology"/>
<accession>A0A1V9ZY93</accession>
<evidence type="ECO:0000256" key="6">
    <source>
        <dbReference type="ARBA" id="ARBA00022976"/>
    </source>
</evidence>
<feature type="transmembrane region" description="Helical" evidence="10">
    <location>
        <begin position="154"/>
        <end position="176"/>
    </location>
</feature>
<dbReference type="AlphaFoldDB" id="A0A1V9ZY93"/>
<evidence type="ECO:0000313" key="11">
    <source>
        <dbReference type="EMBL" id="OQS02921.1"/>
    </source>
</evidence>
<dbReference type="Proteomes" id="UP000243217">
    <property type="component" value="Unassembled WGS sequence"/>
</dbReference>